<proteinExistence type="predicted"/>
<accession>A0AAV5ICV7</accession>
<dbReference type="Proteomes" id="UP001054252">
    <property type="component" value="Unassembled WGS sequence"/>
</dbReference>
<dbReference type="AlphaFoldDB" id="A0AAV5ICV7"/>
<keyword evidence="1" id="KW-0175">Coiled coil</keyword>
<reference evidence="2 3" key="1">
    <citation type="journal article" date="2021" name="Commun. Biol.">
        <title>The genome of Shorea leprosula (Dipterocarpaceae) highlights the ecological relevance of drought in aseasonal tropical rainforests.</title>
        <authorList>
            <person name="Ng K.K.S."/>
            <person name="Kobayashi M.J."/>
            <person name="Fawcett J.A."/>
            <person name="Hatakeyama M."/>
            <person name="Paape T."/>
            <person name="Ng C.H."/>
            <person name="Ang C.C."/>
            <person name="Tnah L.H."/>
            <person name="Lee C.T."/>
            <person name="Nishiyama T."/>
            <person name="Sese J."/>
            <person name="O'Brien M.J."/>
            <person name="Copetti D."/>
            <person name="Mohd Noor M.I."/>
            <person name="Ong R.C."/>
            <person name="Putra M."/>
            <person name="Sireger I.Z."/>
            <person name="Indrioko S."/>
            <person name="Kosugi Y."/>
            <person name="Izuno A."/>
            <person name="Isagi Y."/>
            <person name="Lee S.L."/>
            <person name="Shimizu K.K."/>
        </authorList>
    </citation>
    <scope>NUCLEOTIDE SEQUENCE [LARGE SCALE GENOMIC DNA]</scope>
    <source>
        <strain evidence="2">214</strain>
    </source>
</reference>
<name>A0AAV5ICV7_9ROSI</name>
<dbReference type="EMBL" id="BPVZ01000009">
    <property type="protein sequence ID" value="GKU96169.1"/>
    <property type="molecule type" value="Genomic_DNA"/>
</dbReference>
<comment type="caution">
    <text evidence="2">The sequence shown here is derived from an EMBL/GenBank/DDBJ whole genome shotgun (WGS) entry which is preliminary data.</text>
</comment>
<gene>
    <name evidence="2" type="ORF">SLEP1_g9436</name>
</gene>
<evidence type="ECO:0000256" key="1">
    <source>
        <dbReference type="SAM" id="Coils"/>
    </source>
</evidence>
<feature type="coiled-coil region" evidence="1">
    <location>
        <begin position="36"/>
        <end position="112"/>
    </location>
</feature>
<organism evidence="2 3">
    <name type="scientific">Rubroshorea leprosula</name>
    <dbReference type="NCBI Taxonomy" id="152421"/>
    <lineage>
        <taxon>Eukaryota</taxon>
        <taxon>Viridiplantae</taxon>
        <taxon>Streptophyta</taxon>
        <taxon>Embryophyta</taxon>
        <taxon>Tracheophyta</taxon>
        <taxon>Spermatophyta</taxon>
        <taxon>Magnoliopsida</taxon>
        <taxon>eudicotyledons</taxon>
        <taxon>Gunneridae</taxon>
        <taxon>Pentapetalae</taxon>
        <taxon>rosids</taxon>
        <taxon>malvids</taxon>
        <taxon>Malvales</taxon>
        <taxon>Dipterocarpaceae</taxon>
        <taxon>Rubroshorea</taxon>
    </lineage>
</organism>
<keyword evidence="3" id="KW-1185">Reference proteome</keyword>
<evidence type="ECO:0000313" key="3">
    <source>
        <dbReference type="Proteomes" id="UP001054252"/>
    </source>
</evidence>
<sequence>MVVVTHEKRKSSPIPKQKFSFFENVSKTVAKRFINVTFLDVDLKRARNEKELAKQNFNDLTFELEKVKEELATGKKVTELEEKKRKKCEENLAKVENELAKVQREVELADEAGQIVLPPSVEYEFVAIDKDEAGVAGGTEVGDNIAKQEVDKQHQVID</sequence>
<evidence type="ECO:0000313" key="2">
    <source>
        <dbReference type="EMBL" id="GKU96169.1"/>
    </source>
</evidence>
<protein>
    <submittedName>
        <fullName evidence="2">Uncharacterized protein</fullName>
    </submittedName>
</protein>
<dbReference type="SUPFAM" id="SSF57997">
    <property type="entry name" value="Tropomyosin"/>
    <property type="match status" value="1"/>
</dbReference>